<dbReference type="OrthoDB" id="7904151at2"/>
<dbReference type="SUPFAM" id="SSF52540">
    <property type="entry name" value="P-loop containing nucleoside triphosphate hydrolases"/>
    <property type="match status" value="1"/>
</dbReference>
<keyword evidence="2" id="KW-1185">Reference proteome</keyword>
<comment type="caution">
    <text evidence="1">The sequence shown here is derived from an EMBL/GenBank/DDBJ whole genome shotgun (WGS) entry which is preliminary data.</text>
</comment>
<dbReference type="Proteomes" id="UP000273516">
    <property type="component" value="Unassembled WGS sequence"/>
</dbReference>
<evidence type="ECO:0000313" key="1">
    <source>
        <dbReference type="EMBL" id="RMC31984.1"/>
    </source>
</evidence>
<protein>
    <recommendedName>
        <fullName evidence="3">Sulfotransferase domain-containing protein</fullName>
    </recommendedName>
</protein>
<name>A0A3M0M6C2_9RHOB</name>
<evidence type="ECO:0000313" key="2">
    <source>
        <dbReference type="Proteomes" id="UP000273516"/>
    </source>
</evidence>
<dbReference type="EMBL" id="QOKZ01000010">
    <property type="protein sequence ID" value="RMC31984.1"/>
    <property type="molecule type" value="Genomic_DNA"/>
</dbReference>
<gene>
    <name evidence="1" type="ORF">C9E81_19095</name>
</gene>
<sequence length="260" mass="29339">MKRSETPTGCPDAHIGGNNLIAYNRIPASGITQFQVLGERCTGTNYMRFLLERNTQLAGTRKYGWTHGFPGFTAIFPTDLIVIMFREPESWLKSLYTKPFHVPDEFTNISFSEFLRSPWITVLDRPRGMSALRGRKALGLPVQADRHPITGTPPANPVQLRNTKHAAFWGILNRDCNVALVRHSDLIGNPQAVLRAIRDVFDLKINAGKLILPSTWLGKFGRTLSGPRRSEPVFTQEDRDFLSSELDHEMEGRLGFSSFR</sequence>
<dbReference type="AlphaFoldDB" id="A0A3M0M6C2"/>
<evidence type="ECO:0008006" key="3">
    <source>
        <dbReference type="Google" id="ProtNLM"/>
    </source>
</evidence>
<accession>A0A3M0M6C2</accession>
<organism evidence="1 2">
    <name type="scientific">Paracoccus alkanivorans</name>
    <dbReference type="NCBI Taxonomy" id="2116655"/>
    <lineage>
        <taxon>Bacteria</taxon>
        <taxon>Pseudomonadati</taxon>
        <taxon>Pseudomonadota</taxon>
        <taxon>Alphaproteobacteria</taxon>
        <taxon>Rhodobacterales</taxon>
        <taxon>Paracoccaceae</taxon>
        <taxon>Paracoccus</taxon>
    </lineage>
</organism>
<proteinExistence type="predicted"/>
<reference evidence="1 2" key="1">
    <citation type="submission" date="2018-07" db="EMBL/GenBank/DDBJ databases">
        <authorList>
            <person name="Zhang Y."/>
            <person name="Wang L."/>
            <person name="Ma S."/>
        </authorList>
    </citation>
    <scope>NUCLEOTIDE SEQUENCE [LARGE SCALE GENOMIC DNA]</scope>
    <source>
        <strain evidence="1 2">4-2</strain>
    </source>
</reference>
<dbReference type="RefSeq" id="WP_122113955.1">
    <property type="nucleotide sequence ID" value="NZ_QOKZ01000010.1"/>
</dbReference>
<dbReference type="InterPro" id="IPR027417">
    <property type="entry name" value="P-loop_NTPase"/>
</dbReference>